<keyword evidence="10 12" id="KW-0472">Membrane</keyword>
<dbReference type="PROSITE" id="PS52016">
    <property type="entry name" value="TONB_DEPENDENT_REC_3"/>
    <property type="match status" value="1"/>
</dbReference>
<dbReference type="OrthoDB" id="127311at2"/>
<keyword evidence="7" id="KW-0408">Iron</keyword>
<dbReference type="Pfam" id="PF07715">
    <property type="entry name" value="Plug"/>
    <property type="match status" value="1"/>
</dbReference>
<keyword evidence="9 14" id="KW-0798">TonB box</keyword>
<dbReference type="InterPro" id="IPR010917">
    <property type="entry name" value="TonB_rcpt_CS"/>
</dbReference>
<evidence type="ECO:0000256" key="13">
    <source>
        <dbReference type="PROSITE-ProRule" id="PRU10144"/>
    </source>
</evidence>
<dbReference type="Pfam" id="PF00593">
    <property type="entry name" value="TonB_dep_Rec_b-barrel"/>
    <property type="match status" value="1"/>
</dbReference>
<keyword evidence="4" id="KW-0410">Iron transport</keyword>
<dbReference type="InterPro" id="IPR000531">
    <property type="entry name" value="Beta-barrel_TonB"/>
</dbReference>
<keyword evidence="2 12" id="KW-0813">Transport</keyword>
<evidence type="ECO:0000256" key="10">
    <source>
        <dbReference type="ARBA" id="ARBA00023136"/>
    </source>
</evidence>
<dbReference type="Gene3D" id="2.40.170.20">
    <property type="entry name" value="TonB-dependent receptor, beta-barrel domain"/>
    <property type="match status" value="1"/>
</dbReference>
<dbReference type="CDD" id="cd01347">
    <property type="entry name" value="ligand_gated_channel"/>
    <property type="match status" value="1"/>
</dbReference>
<evidence type="ECO:0000256" key="12">
    <source>
        <dbReference type="PROSITE-ProRule" id="PRU01360"/>
    </source>
</evidence>
<dbReference type="Proteomes" id="UP000234752">
    <property type="component" value="Chromosome eg_2"/>
</dbReference>
<accession>A0A2K9NGW9</accession>
<evidence type="ECO:0000256" key="6">
    <source>
        <dbReference type="ARBA" id="ARBA00022729"/>
    </source>
</evidence>
<evidence type="ECO:0000256" key="5">
    <source>
        <dbReference type="ARBA" id="ARBA00022692"/>
    </source>
</evidence>
<dbReference type="InterPro" id="IPR039426">
    <property type="entry name" value="TonB-dep_rcpt-like"/>
</dbReference>
<reference evidence="15 16" key="1">
    <citation type="submission" date="2017-12" db="EMBL/GenBank/DDBJ databases">
        <title>Genomes of bacteria within cyanobacterial aggregates.</title>
        <authorList>
            <person name="Cai H."/>
        </authorList>
    </citation>
    <scope>NUCLEOTIDE SEQUENCE [LARGE SCALE GENOMIC DNA]</scope>
    <source>
        <strain evidence="15 16">TH16</strain>
    </source>
</reference>
<comment type="subcellular location">
    <subcellularLocation>
        <location evidence="1 12">Cell outer membrane</location>
        <topology evidence="1 12">Multi-pass membrane protein</topology>
    </subcellularLocation>
</comment>
<evidence type="ECO:0000313" key="16">
    <source>
        <dbReference type="Proteomes" id="UP000234752"/>
    </source>
</evidence>
<dbReference type="AlphaFoldDB" id="A0A2K9NGW9"/>
<evidence type="ECO:0000256" key="4">
    <source>
        <dbReference type="ARBA" id="ARBA00022496"/>
    </source>
</evidence>
<dbReference type="InterPro" id="IPR036942">
    <property type="entry name" value="Beta-barrel_TonB_sf"/>
</dbReference>
<evidence type="ECO:0000256" key="2">
    <source>
        <dbReference type="ARBA" id="ARBA00022448"/>
    </source>
</evidence>
<dbReference type="GO" id="GO:0009279">
    <property type="term" value="C:cell outer membrane"/>
    <property type="evidence" value="ECO:0007669"/>
    <property type="project" value="UniProtKB-SubCell"/>
</dbReference>
<gene>
    <name evidence="15" type="ORF">C0V82_18405</name>
</gene>
<comment type="similarity">
    <text evidence="12 14">Belongs to the TonB-dependent receptor family.</text>
</comment>
<feature type="short sequence motif" description="TonB C-terminal box" evidence="13">
    <location>
        <begin position="717"/>
        <end position="734"/>
    </location>
</feature>
<protein>
    <submittedName>
        <fullName evidence="15">Uncharacterized protein</fullName>
    </submittedName>
</protein>
<evidence type="ECO:0000256" key="7">
    <source>
        <dbReference type="ARBA" id="ARBA00023004"/>
    </source>
</evidence>
<dbReference type="PROSITE" id="PS01156">
    <property type="entry name" value="TONB_DEPENDENT_REC_2"/>
    <property type="match status" value="1"/>
</dbReference>
<keyword evidence="11 12" id="KW-0998">Cell outer membrane</keyword>
<dbReference type="RefSeq" id="WP_102113888.1">
    <property type="nucleotide sequence ID" value="NZ_BMGN01000007.1"/>
</dbReference>
<keyword evidence="6" id="KW-0732">Signal</keyword>
<evidence type="ECO:0000256" key="1">
    <source>
        <dbReference type="ARBA" id="ARBA00004571"/>
    </source>
</evidence>
<dbReference type="GO" id="GO:0006826">
    <property type="term" value="P:iron ion transport"/>
    <property type="evidence" value="ECO:0007669"/>
    <property type="project" value="UniProtKB-KW"/>
</dbReference>
<keyword evidence="5 12" id="KW-0812">Transmembrane</keyword>
<evidence type="ECO:0000256" key="8">
    <source>
        <dbReference type="ARBA" id="ARBA00023065"/>
    </source>
</evidence>
<dbReference type="EMBL" id="CP025612">
    <property type="protein sequence ID" value="AUN32350.1"/>
    <property type="molecule type" value="Genomic_DNA"/>
</dbReference>
<sequence>MFRTRNTGRSLLLATTIAATALPALAQSDSLILDEIIVTAQRRETSLQTTPVAVTALTADALAEQNVSSAEDLAAVVPSLIMMPVTASRSTLQVGLRGGTEQSGGLVTSESAVAFYVDDVYRGRLAGSNMELADIQRVEVLRGPQGTLYGRNSFSGAIKIVTRTPGEDEWAEVQGGVGSQDLVYGSASWGGDVIDDALGASLSVLYRDQDGYVYNQALDKDVFGQENLALRGKLHFYGHEGLKATLSVTHTKDRNDGPANLVPVTFAGTYPTLAANAVSTTDAIPRAGSRFVSLSTTNPDGYTDQTAVSLDISAEWGDVTVRSISAFVGTQDGFVFDLSGGIRNPDGTYRPNGLVRDGRGSTDQYSQEIQFQGDGLDGKLNWITGLYYFREESHQVLKDQLVLGQFFTMSVLPQTIDTTTDSYAAFVQGTNQVDDRLSVTGGLRYTKDKKKLDGTIQNYLPFAPGPAIALVPVKREPEFSSWSPKVGADYKITDDVFAYATVSRGFKAGGFNGLAVANPVVFGTVYDPQTVWAYEGGLKVTGLDGRLRANLSVYRNDLYDLQQTEQVAAGSYAIKNIGNARVDGVELELTLKAAEGLDLFANLGLMDDKYKSKNPLSDSATSGAKHLPLVSPWSIQTGFTYETPAFWQDQARVRLSANYQYQDDYYSTVANLIRTETVGLVNGAVALVSENDSWSLTLAGKNLTNESYFTTAPSNAAIAVAEPRTWTLTAGYKF</sequence>
<evidence type="ECO:0000256" key="11">
    <source>
        <dbReference type="ARBA" id="ARBA00023237"/>
    </source>
</evidence>
<dbReference type="SUPFAM" id="SSF56935">
    <property type="entry name" value="Porins"/>
    <property type="match status" value="1"/>
</dbReference>
<keyword evidence="3 12" id="KW-1134">Transmembrane beta strand</keyword>
<proteinExistence type="inferred from homology"/>
<evidence type="ECO:0000256" key="3">
    <source>
        <dbReference type="ARBA" id="ARBA00022452"/>
    </source>
</evidence>
<keyword evidence="16" id="KW-1185">Reference proteome</keyword>
<evidence type="ECO:0000313" key="15">
    <source>
        <dbReference type="EMBL" id="AUN32350.1"/>
    </source>
</evidence>
<evidence type="ECO:0000256" key="14">
    <source>
        <dbReference type="RuleBase" id="RU003357"/>
    </source>
</evidence>
<dbReference type="KEGG" id="ncb:C0V82_18405"/>
<evidence type="ECO:0000256" key="9">
    <source>
        <dbReference type="ARBA" id="ARBA00023077"/>
    </source>
</evidence>
<keyword evidence="8" id="KW-0406">Ion transport</keyword>
<dbReference type="InterPro" id="IPR012910">
    <property type="entry name" value="Plug_dom"/>
</dbReference>
<name>A0A2K9NGW9_9PROT</name>
<organism evidence="15 16">
    <name type="scientific">Niveispirillum cyanobacteriorum</name>
    <dbReference type="NCBI Taxonomy" id="1612173"/>
    <lineage>
        <taxon>Bacteria</taxon>
        <taxon>Pseudomonadati</taxon>
        <taxon>Pseudomonadota</taxon>
        <taxon>Alphaproteobacteria</taxon>
        <taxon>Rhodospirillales</taxon>
        <taxon>Azospirillaceae</taxon>
        <taxon>Niveispirillum</taxon>
    </lineage>
</organism>
<dbReference type="PANTHER" id="PTHR32552:SF81">
    <property type="entry name" value="TONB-DEPENDENT OUTER MEMBRANE RECEPTOR"/>
    <property type="match status" value="1"/>
</dbReference>
<dbReference type="PANTHER" id="PTHR32552">
    <property type="entry name" value="FERRICHROME IRON RECEPTOR-RELATED"/>
    <property type="match status" value="1"/>
</dbReference>